<dbReference type="InParanoid" id="A0A194WW72"/>
<dbReference type="KEGG" id="psco:LY89DRAFT_224927"/>
<accession>A0A194WW72</accession>
<evidence type="ECO:0000313" key="1">
    <source>
        <dbReference type="EMBL" id="KUJ12223.1"/>
    </source>
</evidence>
<dbReference type="AlphaFoldDB" id="A0A194WW72"/>
<reference evidence="1 2" key="1">
    <citation type="submission" date="2015-10" db="EMBL/GenBank/DDBJ databases">
        <title>Full genome of DAOMC 229536 Phialocephala scopiformis, a fungal endophyte of spruce producing the potent anti-insectan compound rugulosin.</title>
        <authorList>
            <consortium name="DOE Joint Genome Institute"/>
            <person name="Walker A.K."/>
            <person name="Frasz S.L."/>
            <person name="Seifert K.A."/>
            <person name="Miller J.D."/>
            <person name="Mondo S.J."/>
            <person name="Labutti K."/>
            <person name="Lipzen A."/>
            <person name="Dockter R."/>
            <person name="Kennedy M."/>
            <person name="Grigoriev I.V."/>
            <person name="Spatafora J.W."/>
        </authorList>
    </citation>
    <scope>NUCLEOTIDE SEQUENCE [LARGE SCALE GENOMIC DNA]</scope>
    <source>
        <strain evidence="1 2">CBS 120377</strain>
    </source>
</reference>
<dbReference type="Proteomes" id="UP000070700">
    <property type="component" value="Unassembled WGS sequence"/>
</dbReference>
<dbReference type="GeneID" id="28815701"/>
<name>A0A194WW72_MOLSC</name>
<organism evidence="1 2">
    <name type="scientific">Mollisia scopiformis</name>
    <name type="common">Conifer needle endophyte fungus</name>
    <name type="synonym">Phialocephala scopiformis</name>
    <dbReference type="NCBI Taxonomy" id="149040"/>
    <lineage>
        <taxon>Eukaryota</taxon>
        <taxon>Fungi</taxon>
        <taxon>Dikarya</taxon>
        <taxon>Ascomycota</taxon>
        <taxon>Pezizomycotina</taxon>
        <taxon>Leotiomycetes</taxon>
        <taxon>Helotiales</taxon>
        <taxon>Mollisiaceae</taxon>
        <taxon>Mollisia</taxon>
    </lineage>
</organism>
<dbReference type="EMBL" id="KQ947425">
    <property type="protein sequence ID" value="KUJ12223.1"/>
    <property type="molecule type" value="Genomic_DNA"/>
</dbReference>
<gene>
    <name evidence="1" type="ORF">LY89DRAFT_224927</name>
</gene>
<protein>
    <submittedName>
        <fullName evidence="1">Uncharacterized protein</fullName>
    </submittedName>
</protein>
<evidence type="ECO:0000313" key="2">
    <source>
        <dbReference type="Proteomes" id="UP000070700"/>
    </source>
</evidence>
<dbReference type="OrthoDB" id="3530815at2759"/>
<proteinExistence type="predicted"/>
<keyword evidence="2" id="KW-1185">Reference proteome</keyword>
<sequence length="254" mass="29070">MSPTAFKQQLLQLIAEIEECHDLCQKIRRTRSLGSTHESIDLFQKDILPSALKIEDAYRAEVASVGSRMDLGDETARSQLNRSIRDLQLTVSTRLAEIASPRRHDHVQVESPGFKKLRERWWKIIRDVLDILSELGRRLSSMKAIPPGLSPEEFARRADIRNYVSVPDRKVAPRSDEMIVKNKDLEKLMSHMKNSWVEIEEQGLPAWQNAFDAAKIVFHKPSGFIQPLSKHVRFPEPEWRGRGSSHSGSTRGGW</sequence>
<dbReference type="RefSeq" id="XP_018066578.1">
    <property type="nucleotide sequence ID" value="XM_018205975.1"/>
</dbReference>